<dbReference type="EMBL" id="GECZ01015705">
    <property type="protein sequence ID" value="JAS54064.1"/>
    <property type="molecule type" value="Transcribed_RNA"/>
</dbReference>
<dbReference type="PANTHER" id="PTHR21236:SF2">
    <property type="entry name" value="PROTEIN YIPF"/>
    <property type="match status" value="1"/>
</dbReference>
<evidence type="ECO:0000313" key="8">
    <source>
        <dbReference type="EMBL" id="JAS40773.1"/>
    </source>
</evidence>
<dbReference type="EMBL" id="GECZ01007020">
    <property type="protein sequence ID" value="JAS62749.1"/>
    <property type="molecule type" value="Transcribed_RNA"/>
</dbReference>
<feature type="transmembrane region" description="Helical" evidence="7">
    <location>
        <begin position="156"/>
        <end position="174"/>
    </location>
</feature>
<evidence type="ECO:0000313" key="10">
    <source>
        <dbReference type="EMBL" id="JAS62749.1"/>
    </source>
</evidence>
<gene>
    <name evidence="10" type="ORF">g.31538</name>
    <name evidence="8" type="ORF">g.31540</name>
    <name evidence="11" type="ORF">g.31541</name>
    <name evidence="9" type="ORF">g.31542</name>
    <name evidence="12" type="ORF">g.31543</name>
</gene>
<keyword evidence="5 7" id="KW-0472">Membrane</keyword>
<sequence>MSGFWNPEDQPPGFNYGSGGGYQPNFQYNNDDISLNSDQFTFHETNYSGKSDYDYNQFNQPNQQIPKQAPYTGNYYDPNAHEIPHQLDQNEFEDEPPLLEELGIDPDQIIKKILVVLDPFTSTVPIGDYDLAGPLAFCIILAGFLLLSGGTAHFGYVYGLAMTSCLMMYALLNLMTASSGFTLTSVASVLGYALLPVVVLSGVGVLFTLQNILGLVLSAIAVAWSSLAASRIFVTISADRGQRPLIAYPCILLYAVFTLLVIF</sequence>
<dbReference type="InterPro" id="IPR045231">
    <property type="entry name" value="Yip1/4-like"/>
</dbReference>
<evidence type="ECO:0000256" key="3">
    <source>
        <dbReference type="ARBA" id="ARBA00022692"/>
    </source>
</evidence>
<name>A0A1B6H447_9HEMI</name>
<protein>
    <recommendedName>
        <fullName evidence="13">Protein YIPF</fullName>
    </recommendedName>
</protein>
<dbReference type="GO" id="GO:0048280">
    <property type="term" value="P:vesicle fusion with Golgi apparatus"/>
    <property type="evidence" value="ECO:0007669"/>
    <property type="project" value="TreeGrafter"/>
</dbReference>
<dbReference type="EMBL" id="GECZ01000304">
    <property type="protein sequence ID" value="JAS69465.1"/>
    <property type="molecule type" value="Transcribed_RNA"/>
</dbReference>
<dbReference type="GO" id="GO:0016020">
    <property type="term" value="C:membrane"/>
    <property type="evidence" value="ECO:0007669"/>
    <property type="project" value="UniProtKB-SubCell"/>
</dbReference>
<evidence type="ECO:0000256" key="6">
    <source>
        <dbReference type="SAM" id="MobiDB-lite"/>
    </source>
</evidence>
<dbReference type="AlphaFoldDB" id="A0A1B6H447"/>
<evidence type="ECO:0000256" key="1">
    <source>
        <dbReference type="ARBA" id="ARBA00004141"/>
    </source>
</evidence>
<dbReference type="GO" id="GO:0006888">
    <property type="term" value="P:endoplasmic reticulum to Golgi vesicle-mediated transport"/>
    <property type="evidence" value="ECO:0007669"/>
    <property type="project" value="InterPro"/>
</dbReference>
<comment type="similarity">
    <text evidence="2">Belongs to the YIP1 family.</text>
</comment>
<feature type="region of interest" description="Disordered" evidence="6">
    <location>
        <begin position="1"/>
        <end position="25"/>
    </location>
</feature>
<evidence type="ECO:0000313" key="9">
    <source>
        <dbReference type="EMBL" id="JAS54064.1"/>
    </source>
</evidence>
<keyword evidence="3 7" id="KW-0812">Transmembrane</keyword>
<reference evidence="12" key="1">
    <citation type="submission" date="2015-11" db="EMBL/GenBank/DDBJ databases">
        <title>De novo transcriptome assembly of four potential Pierce s Disease insect vectors from Arizona vineyards.</title>
        <authorList>
            <person name="Tassone E.E."/>
        </authorList>
    </citation>
    <scope>NUCLEOTIDE SEQUENCE</scope>
</reference>
<evidence type="ECO:0000256" key="2">
    <source>
        <dbReference type="ARBA" id="ARBA00010596"/>
    </source>
</evidence>
<dbReference type="EMBL" id="GECZ01003227">
    <property type="protein sequence ID" value="JAS66542.1"/>
    <property type="molecule type" value="Transcribed_RNA"/>
</dbReference>
<feature type="transmembrane region" description="Helical" evidence="7">
    <location>
        <begin position="186"/>
        <end position="206"/>
    </location>
</feature>
<evidence type="ECO:0000256" key="4">
    <source>
        <dbReference type="ARBA" id="ARBA00022989"/>
    </source>
</evidence>
<organism evidence="12">
    <name type="scientific">Cuerna arida</name>
    <dbReference type="NCBI Taxonomy" id="1464854"/>
    <lineage>
        <taxon>Eukaryota</taxon>
        <taxon>Metazoa</taxon>
        <taxon>Ecdysozoa</taxon>
        <taxon>Arthropoda</taxon>
        <taxon>Hexapoda</taxon>
        <taxon>Insecta</taxon>
        <taxon>Pterygota</taxon>
        <taxon>Neoptera</taxon>
        <taxon>Paraneoptera</taxon>
        <taxon>Hemiptera</taxon>
        <taxon>Auchenorrhyncha</taxon>
        <taxon>Membracoidea</taxon>
        <taxon>Cicadellidae</taxon>
        <taxon>Cicadellinae</taxon>
        <taxon>Proconiini</taxon>
        <taxon>Cuerna</taxon>
    </lineage>
</organism>
<evidence type="ECO:0000313" key="12">
    <source>
        <dbReference type="EMBL" id="JAS69465.1"/>
    </source>
</evidence>
<proteinExistence type="inferred from homology"/>
<evidence type="ECO:0000256" key="5">
    <source>
        <dbReference type="ARBA" id="ARBA00023136"/>
    </source>
</evidence>
<evidence type="ECO:0000256" key="7">
    <source>
        <dbReference type="SAM" id="Phobius"/>
    </source>
</evidence>
<dbReference type="GO" id="GO:0005802">
    <property type="term" value="C:trans-Golgi network"/>
    <property type="evidence" value="ECO:0007669"/>
    <property type="project" value="TreeGrafter"/>
</dbReference>
<dbReference type="PANTHER" id="PTHR21236">
    <property type="entry name" value="GOLGI MEMBRANE PROTEIN YIP1"/>
    <property type="match status" value="1"/>
</dbReference>
<evidence type="ECO:0000313" key="11">
    <source>
        <dbReference type="EMBL" id="JAS66542.1"/>
    </source>
</evidence>
<feature type="transmembrane region" description="Helical" evidence="7">
    <location>
        <begin position="131"/>
        <end position="150"/>
    </location>
</feature>
<feature type="transmembrane region" description="Helical" evidence="7">
    <location>
        <begin position="245"/>
        <end position="262"/>
    </location>
</feature>
<keyword evidence="4 7" id="KW-1133">Transmembrane helix</keyword>
<comment type="subcellular location">
    <subcellularLocation>
        <location evidence="1">Membrane</location>
        <topology evidence="1">Multi-pass membrane protein</topology>
    </subcellularLocation>
</comment>
<accession>A0A1B6H447</accession>
<dbReference type="EMBL" id="GECZ01028996">
    <property type="protein sequence ID" value="JAS40773.1"/>
    <property type="molecule type" value="Transcribed_RNA"/>
</dbReference>
<evidence type="ECO:0008006" key="13">
    <source>
        <dbReference type="Google" id="ProtNLM"/>
    </source>
</evidence>
<feature type="transmembrane region" description="Helical" evidence="7">
    <location>
        <begin position="212"/>
        <end position="233"/>
    </location>
</feature>